<evidence type="ECO:0000313" key="1">
    <source>
        <dbReference type="EMBL" id="COW98377.1"/>
    </source>
</evidence>
<dbReference type="STRING" id="115862.BBG46_10240"/>
<dbReference type="Proteomes" id="UP000038802">
    <property type="component" value="Unassembled WGS sequence"/>
</dbReference>
<organism evidence="1 4">
    <name type="scientific">Mycobacterium tuberculosis</name>
    <dbReference type="NCBI Taxonomy" id="1773"/>
    <lineage>
        <taxon>Bacteria</taxon>
        <taxon>Bacillati</taxon>
        <taxon>Actinomycetota</taxon>
        <taxon>Actinomycetes</taxon>
        <taxon>Mycobacteriales</taxon>
        <taxon>Mycobacteriaceae</taxon>
        <taxon>Mycobacterium</taxon>
        <taxon>Mycobacterium tuberculosis complex</taxon>
    </lineage>
</organism>
<gene>
    <name evidence="3" type="ORF">DSJ38_14740</name>
    <name evidence="1" type="ORF">ERS007703_04570</name>
    <name evidence="2" type="ORF">J8J21_15100</name>
</gene>
<reference evidence="2 6" key="5">
    <citation type="submission" date="2021-03" db="EMBL/GenBank/DDBJ databases">
        <title>Whole Genome Sequencing of Mycobacterium tuberculosis clinical isolates from Arunachal Pradesh, India.</title>
        <authorList>
            <person name="Singh S."/>
            <person name="Mudliar S.R."/>
            <person name="Kulsum U."/>
            <person name="Rufai S.B."/>
            <person name="Singh P.K."/>
            <person name="Umpo M."/>
            <person name="Nyori M."/>
        </authorList>
    </citation>
    <scope>NUCLEOTIDE SEQUENCE [LARGE SCALE GENOMIC DNA]</scope>
    <source>
        <strain evidence="2 6">OMICS/BPL/0142/20/SP</strain>
    </source>
</reference>
<dbReference type="Proteomes" id="UP000256381">
    <property type="component" value="Unassembled WGS sequence"/>
</dbReference>
<accession>A0A066RYU0</accession>
<protein>
    <submittedName>
        <fullName evidence="1">Uncharacterized protein</fullName>
    </submittedName>
</protein>
<reference evidence="3" key="4">
    <citation type="submission" date="2018-07" db="EMBL/GenBank/DDBJ databases">
        <authorList>
            <person name="Shah S."/>
            <person name="Brown T."/>
            <person name="Auld S."/>
            <person name="Bratton K."/>
            <person name="Narechania A."/>
            <person name="Mathema B."/>
            <person name="Gandhi N."/>
        </authorList>
    </citation>
    <scope>NUCLEOTIDE SEQUENCE</scope>
    <source>
        <strain evidence="3">32301_S10</strain>
    </source>
</reference>
<sequence length="60" mass="6737">MIAHHLVHELEAAQRFLFGRNMSQPLVGGRVQVLGQLGRDSRLTLKPASISRDERRQSAT</sequence>
<evidence type="ECO:0000313" key="3">
    <source>
        <dbReference type="EMBL" id="REQ50267.1"/>
    </source>
</evidence>
<reference evidence="4" key="2">
    <citation type="submission" date="2015-03" db="EMBL/GenBank/DDBJ databases">
        <authorList>
            <consortium name="Pathogen Informatics"/>
        </authorList>
    </citation>
    <scope>NUCLEOTIDE SEQUENCE [LARGE SCALE GENOMIC DNA]</scope>
    <source>
        <strain evidence="4">K00500041</strain>
    </source>
</reference>
<dbReference type="Proteomes" id="UP000671119">
    <property type="component" value="Unassembled WGS sequence"/>
</dbReference>
<dbReference type="AlphaFoldDB" id="A0A066RYU0"/>
<dbReference type="GeneID" id="45425919"/>
<name>A0A066RYU0_MYCTX</name>
<dbReference type="EMBL" id="JAGIZI010000024">
    <property type="protein sequence ID" value="MBP0684416.1"/>
    <property type="molecule type" value="Genomic_DNA"/>
</dbReference>
<proteinExistence type="predicted"/>
<evidence type="ECO:0000313" key="2">
    <source>
        <dbReference type="EMBL" id="MBP0684416.1"/>
    </source>
</evidence>
<dbReference type="RefSeq" id="WP_003409870.1">
    <property type="nucleotide sequence ID" value="NZ_AP017901.1"/>
</dbReference>
<evidence type="ECO:0000313" key="6">
    <source>
        <dbReference type="Proteomes" id="UP000671119"/>
    </source>
</evidence>
<evidence type="ECO:0000313" key="4">
    <source>
        <dbReference type="Proteomes" id="UP000038802"/>
    </source>
</evidence>
<evidence type="ECO:0000313" key="5">
    <source>
        <dbReference type="Proteomes" id="UP000256381"/>
    </source>
</evidence>
<reference evidence="1" key="1">
    <citation type="submission" date="2015-03" db="EMBL/GenBank/DDBJ databases">
        <authorList>
            <person name="Murphy D."/>
        </authorList>
    </citation>
    <scope>NUCLEOTIDE SEQUENCE [LARGE SCALE GENOMIC DNA]</scope>
    <source>
        <strain evidence="1">K00500041</strain>
    </source>
</reference>
<reference evidence="3 5" key="3">
    <citation type="journal article" date="2017" name="N. Engl. J. Med.">
        <title>Transmission of Extensively Drug-Resistant Tuberculosis in South Africa.</title>
        <authorList>
            <person name="Shah N.S."/>
            <person name="Auld S.C."/>
            <person name="Brust J.C."/>
            <person name="Mathema B."/>
            <person name="Ismail N."/>
            <person name="Moodley P."/>
            <person name="Mlisana K."/>
            <person name="Allana S."/>
            <person name="Campbell A."/>
            <person name="Mthiyane T."/>
            <person name="Morris N."/>
            <person name="Mpangase P."/>
            <person name="van der Meulen H."/>
            <person name="Omar S.V."/>
            <person name="Brown T.S."/>
            <person name="Narechania A."/>
            <person name="Shaskina E."/>
            <person name="Kapwata T."/>
            <person name="Kreiswirth B."/>
            <person name="Gandhi N.R."/>
        </authorList>
    </citation>
    <scope>NUCLEOTIDE SEQUENCE [LARGE SCALE GENOMIC DNA]</scope>
    <source>
        <strain evidence="3 5">32301_S10</strain>
    </source>
</reference>
<dbReference type="EMBL" id="CSAE01000835">
    <property type="protein sequence ID" value="COW98377.1"/>
    <property type="molecule type" value="Genomic_DNA"/>
</dbReference>
<dbReference type="EMBL" id="QTBD01000169">
    <property type="protein sequence ID" value="REQ50267.1"/>
    <property type="molecule type" value="Genomic_DNA"/>
</dbReference>